<organism evidence="2 3">
    <name type="scientific">Cirrhinus mrigala</name>
    <name type="common">Mrigala</name>
    <dbReference type="NCBI Taxonomy" id="683832"/>
    <lineage>
        <taxon>Eukaryota</taxon>
        <taxon>Metazoa</taxon>
        <taxon>Chordata</taxon>
        <taxon>Craniata</taxon>
        <taxon>Vertebrata</taxon>
        <taxon>Euteleostomi</taxon>
        <taxon>Actinopterygii</taxon>
        <taxon>Neopterygii</taxon>
        <taxon>Teleostei</taxon>
        <taxon>Ostariophysi</taxon>
        <taxon>Cypriniformes</taxon>
        <taxon>Cyprinidae</taxon>
        <taxon>Labeoninae</taxon>
        <taxon>Labeonini</taxon>
        <taxon>Cirrhinus</taxon>
    </lineage>
</organism>
<accession>A0ABD0Q958</accession>
<protein>
    <submittedName>
        <fullName evidence="2">Uncharacterized protein</fullName>
    </submittedName>
</protein>
<gene>
    <name evidence="2" type="ORF">M9458_022173</name>
</gene>
<feature type="region of interest" description="Disordered" evidence="1">
    <location>
        <begin position="1"/>
        <end position="40"/>
    </location>
</feature>
<dbReference type="Proteomes" id="UP001529510">
    <property type="component" value="Unassembled WGS sequence"/>
</dbReference>
<evidence type="ECO:0000313" key="2">
    <source>
        <dbReference type="EMBL" id="KAL0182798.1"/>
    </source>
</evidence>
<proteinExistence type="predicted"/>
<evidence type="ECO:0000256" key="1">
    <source>
        <dbReference type="SAM" id="MobiDB-lite"/>
    </source>
</evidence>
<sequence>PSLTLEKGSLTGEKVSRNSSSTKKRAKHLPHEPELSDSDEYADFTSKTTEFSTTVGDETNSAVQSIQQ</sequence>
<evidence type="ECO:0000313" key="3">
    <source>
        <dbReference type="Proteomes" id="UP001529510"/>
    </source>
</evidence>
<comment type="caution">
    <text evidence="2">The sequence shown here is derived from an EMBL/GenBank/DDBJ whole genome shotgun (WGS) entry which is preliminary data.</text>
</comment>
<keyword evidence="3" id="KW-1185">Reference proteome</keyword>
<reference evidence="2 3" key="1">
    <citation type="submission" date="2024-05" db="EMBL/GenBank/DDBJ databases">
        <title>Genome sequencing and assembly of Indian major carp, Cirrhinus mrigala (Hamilton, 1822).</title>
        <authorList>
            <person name="Mohindra V."/>
            <person name="Chowdhury L.M."/>
            <person name="Lal K."/>
            <person name="Jena J.K."/>
        </authorList>
    </citation>
    <scope>NUCLEOTIDE SEQUENCE [LARGE SCALE GENOMIC DNA]</scope>
    <source>
        <strain evidence="2">CM1030</strain>
        <tissue evidence="2">Blood</tissue>
    </source>
</reference>
<dbReference type="AlphaFoldDB" id="A0ABD0Q958"/>
<feature type="non-terminal residue" evidence="2">
    <location>
        <position position="1"/>
    </location>
</feature>
<name>A0ABD0Q958_CIRMR</name>
<dbReference type="EMBL" id="JAMKFB020000010">
    <property type="protein sequence ID" value="KAL0182798.1"/>
    <property type="molecule type" value="Genomic_DNA"/>
</dbReference>
<feature type="non-terminal residue" evidence="2">
    <location>
        <position position="68"/>
    </location>
</feature>